<evidence type="ECO:0000256" key="3">
    <source>
        <dbReference type="ARBA" id="ARBA00022679"/>
    </source>
</evidence>
<evidence type="ECO:0000259" key="8">
    <source>
        <dbReference type="PROSITE" id="PS51449"/>
    </source>
</evidence>
<comment type="cofactor">
    <cofactor evidence="1">
        <name>[4Fe-4S] cluster</name>
        <dbReference type="ChEBI" id="CHEBI:49883"/>
    </cofactor>
</comment>
<keyword evidence="4" id="KW-0949">S-adenosyl-L-methionine</keyword>
<reference evidence="11" key="1">
    <citation type="journal article" date="2019" name="Int. J. Syst. Evol. Microbiol.">
        <title>The Global Catalogue of Microorganisms (GCM) 10K type strain sequencing project: providing services to taxonomists for standard genome sequencing and annotation.</title>
        <authorList>
            <consortium name="The Broad Institute Genomics Platform"/>
            <consortium name="The Broad Institute Genome Sequencing Center for Infectious Disease"/>
            <person name="Wu L."/>
            <person name="Ma J."/>
        </authorList>
    </citation>
    <scope>NUCLEOTIDE SEQUENCE [LARGE SCALE GENOMIC DNA]</scope>
    <source>
        <strain evidence="11">KACC 12597</strain>
    </source>
</reference>
<dbReference type="InterPro" id="IPR005839">
    <property type="entry name" value="Methylthiotransferase"/>
</dbReference>
<dbReference type="SFLD" id="SFLDS00029">
    <property type="entry name" value="Radical_SAM"/>
    <property type="match status" value="1"/>
</dbReference>
<dbReference type="NCBIfam" id="TIGR00089">
    <property type="entry name" value="MiaB/RimO family radical SAM methylthiotransferase"/>
    <property type="match status" value="1"/>
</dbReference>
<name>A0ABW4YD22_9GAMM</name>
<dbReference type="InterPro" id="IPR058240">
    <property type="entry name" value="rSAM_sf"/>
</dbReference>
<evidence type="ECO:0000259" key="9">
    <source>
        <dbReference type="PROSITE" id="PS51918"/>
    </source>
</evidence>
<dbReference type="RefSeq" id="WP_386028419.1">
    <property type="nucleotide sequence ID" value="NZ_JBHUHX010000052.1"/>
</dbReference>
<dbReference type="NCBIfam" id="TIGR01579">
    <property type="entry name" value="MiaB-like-C"/>
    <property type="match status" value="1"/>
</dbReference>
<feature type="domain" description="MTTase N-terminal" evidence="8">
    <location>
        <begin position="18"/>
        <end position="130"/>
    </location>
</feature>
<dbReference type="Proteomes" id="UP001597337">
    <property type="component" value="Unassembled WGS sequence"/>
</dbReference>
<keyword evidence="6" id="KW-0408">Iron</keyword>
<gene>
    <name evidence="10" type="primary">mtaB</name>
    <name evidence="10" type="ORF">ACFSJC_17145</name>
</gene>
<dbReference type="PANTHER" id="PTHR11918">
    <property type="entry name" value="RADICAL SAM PROTEINS"/>
    <property type="match status" value="1"/>
</dbReference>
<keyword evidence="7" id="KW-0411">Iron-sulfur</keyword>
<dbReference type="Pfam" id="PF04055">
    <property type="entry name" value="Radical_SAM"/>
    <property type="match status" value="1"/>
</dbReference>
<dbReference type="InterPro" id="IPR007197">
    <property type="entry name" value="rSAM"/>
</dbReference>
<evidence type="ECO:0000256" key="5">
    <source>
        <dbReference type="ARBA" id="ARBA00022723"/>
    </source>
</evidence>
<dbReference type="CDD" id="cd01335">
    <property type="entry name" value="Radical_SAM"/>
    <property type="match status" value="1"/>
</dbReference>
<dbReference type="SUPFAM" id="SSF102114">
    <property type="entry name" value="Radical SAM enzymes"/>
    <property type="match status" value="1"/>
</dbReference>
<keyword evidence="2" id="KW-0004">4Fe-4S</keyword>
<proteinExistence type="predicted"/>
<sequence>MSVQFEGRRSASFPSTPSGVRLETLGCRLNEAELEGWSREFERRGFRIVGDGEPADLVVINSCAVTQEAVRKSRQILRRVHRANPAARLVVSGCLAALEAEALARESGVDLVVSNRDKDRLVEIALAALAIPAMPELAIDDPAASLFTRGRQRAFVKVQDGCRYQCTFCITTQARGAERSRPIPEVLESVNRLASNGIQEVVLSGVHLGGYGSDLGTDLADLIARLLAETDVARIRLGSLEPWDLPEGFWRLFEDGRLMPHLHLPLQSGSDAVLKRMARRCKTDEFARLVGAGRAAVPDLNLTTDIIVGFPGETEDDWCRTLDFARTMRFGQIHVFGFSPRAGTLAAGLPDRVDAETRKRRCQELKTLADALRLDRLREQIGTRTQVLFEGPPVLPPDVGRSGYTPNYLPVRIAPGLPIASNQLCDVRLTAIDKTGSSLIAEPLDRRGGVE</sequence>
<dbReference type="PROSITE" id="PS51918">
    <property type="entry name" value="RADICAL_SAM"/>
    <property type="match status" value="1"/>
</dbReference>
<protein>
    <submittedName>
        <fullName evidence="10">tRNA (N(6)-L-threonylcarbamoyladenosine(37)-C(2))-methylthiotransferase MtaB</fullName>
    </submittedName>
</protein>
<dbReference type="SFLD" id="SFLDG01061">
    <property type="entry name" value="methylthiotransferase"/>
    <property type="match status" value="1"/>
</dbReference>
<comment type="caution">
    <text evidence="10">The sequence shown here is derived from an EMBL/GenBank/DDBJ whole genome shotgun (WGS) entry which is preliminary data.</text>
</comment>
<dbReference type="Gene3D" id="3.40.50.12160">
    <property type="entry name" value="Methylthiotransferase, N-terminal domain"/>
    <property type="match status" value="1"/>
</dbReference>
<dbReference type="InterPro" id="IPR006467">
    <property type="entry name" value="MiaB-like_bact"/>
</dbReference>
<dbReference type="Gene3D" id="3.80.30.20">
    <property type="entry name" value="tm_1862 like domain"/>
    <property type="match status" value="1"/>
</dbReference>
<keyword evidence="3" id="KW-0808">Transferase</keyword>
<evidence type="ECO:0000313" key="10">
    <source>
        <dbReference type="EMBL" id="MFD2113575.1"/>
    </source>
</evidence>
<feature type="domain" description="Radical SAM core" evidence="9">
    <location>
        <begin position="148"/>
        <end position="375"/>
    </location>
</feature>
<evidence type="ECO:0000256" key="2">
    <source>
        <dbReference type="ARBA" id="ARBA00022485"/>
    </source>
</evidence>
<dbReference type="PANTHER" id="PTHR11918:SF45">
    <property type="entry name" value="THREONYLCARBAMOYLADENOSINE TRNA METHYLTHIOTRANSFERASE"/>
    <property type="match status" value="1"/>
</dbReference>
<keyword evidence="5" id="KW-0479">Metal-binding</keyword>
<keyword evidence="11" id="KW-1185">Reference proteome</keyword>
<dbReference type="InterPro" id="IPR006638">
    <property type="entry name" value="Elp3/MiaA/NifB-like_rSAM"/>
</dbReference>
<organism evidence="10 11">
    <name type="scientific">Thiorhodococcus fuscus</name>
    <dbReference type="NCBI Taxonomy" id="527200"/>
    <lineage>
        <taxon>Bacteria</taxon>
        <taxon>Pseudomonadati</taxon>
        <taxon>Pseudomonadota</taxon>
        <taxon>Gammaproteobacteria</taxon>
        <taxon>Chromatiales</taxon>
        <taxon>Chromatiaceae</taxon>
        <taxon>Thiorhodococcus</taxon>
    </lineage>
</organism>
<dbReference type="SMART" id="SM00729">
    <property type="entry name" value="Elp3"/>
    <property type="match status" value="1"/>
</dbReference>
<evidence type="ECO:0000313" key="11">
    <source>
        <dbReference type="Proteomes" id="UP001597337"/>
    </source>
</evidence>
<dbReference type="SFLD" id="SFLDG01082">
    <property type="entry name" value="B12-binding_domain_containing"/>
    <property type="match status" value="1"/>
</dbReference>
<evidence type="ECO:0000256" key="1">
    <source>
        <dbReference type="ARBA" id="ARBA00001966"/>
    </source>
</evidence>
<dbReference type="InterPro" id="IPR013848">
    <property type="entry name" value="Methylthiotransferase_N"/>
</dbReference>
<dbReference type="PROSITE" id="PS01278">
    <property type="entry name" value="MTTASE_RADICAL"/>
    <property type="match status" value="1"/>
</dbReference>
<dbReference type="InterPro" id="IPR023404">
    <property type="entry name" value="rSAM_horseshoe"/>
</dbReference>
<dbReference type="PROSITE" id="PS51449">
    <property type="entry name" value="MTTASE_N"/>
    <property type="match status" value="1"/>
</dbReference>
<dbReference type="InterPro" id="IPR020612">
    <property type="entry name" value="Methylthiotransferase_CS"/>
</dbReference>
<dbReference type="EMBL" id="JBHUHX010000052">
    <property type="protein sequence ID" value="MFD2113575.1"/>
    <property type="molecule type" value="Genomic_DNA"/>
</dbReference>
<accession>A0ABW4YD22</accession>
<dbReference type="Pfam" id="PF00919">
    <property type="entry name" value="UPF0004"/>
    <property type="match status" value="1"/>
</dbReference>
<dbReference type="InterPro" id="IPR038135">
    <property type="entry name" value="Methylthiotransferase_N_sf"/>
</dbReference>
<evidence type="ECO:0000256" key="4">
    <source>
        <dbReference type="ARBA" id="ARBA00022691"/>
    </source>
</evidence>
<evidence type="ECO:0000256" key="6">
    <source>
        <dbReference type="ARBA" id="ARBA00023004"/>
    </source>
</evidence>
<evidence type="ECO:0000256" key="7">
    <source>
        <dbReference type="ARBA" id="ARBA00023014"/>
    </source>
</evidence>